<gene>
    <name evidence="4" type="ORF">J5837_00815</name>
</gene>
<protein>
    <submittedName>
        <fullName evidence="4">Beta-lactamase family protein</fullName>
    </submittedName>
</protein>
<evidence type="ECO:0000259" key="3">
    <source>
        <dbReference type="Pfam" id="PF00144"/>
    </source>
</evidence>
<dbReference type="InterPro" id="IPR001466">
    <property type="entry name" value="Beta-lactam-related"/>
</dbReference>
<dbReference type="SUPFAM" id="SSF56601">
    <property type="entry name" value="beta-lactamase/transpeptidase-like"/>
    <property type="match status" value="1"/>
</dbReference>
<keyword evidence="2" id="KW-0732">Signal</keyword>
<reference evidence="4" key="2">
    <citation type="submission" date="2021-03" db="EMBL/GenBank/DDBJ databases">
        <authorList>
            <person name="Cao W."/>
        </authorList>
    </citation>
    <scope>NUCLEOTIDE SEQUENCE</scope>
    <source>
        <strain evidence="4">110414</strain>
    </source>
</reference>
<dbReference type="Gene3D" id="3.40.710.10">
    <property type="entry name" value="DD-peptidase/beta-lactamase superfamily"/>
    <property type="match status" value="1"/>
</dbReference>
<dbReference type="EMBL" id="JAGKTC010000001">
    <property type="protein sequence ID" value="MBP3982949.1"/>
    <property type="molecule type" value="Genomic_DNA"/>
</dbReference>
<evidence type="ECO:0000256" key="2">
    <source>
        <dbReference type="SAM" id="SignalP"/>
    </source>
</evidence>
<feature type="region of interest" description="Disordered" evidence="1">
    <location>
        <begin position="364"/>
        <end position="384"/>
    </location>
</feature>
<dbReference type="PANTHER" id="PTHR46825">
    <property type="entry name" value="D-ALANYL-D-ALANINE-CARBOXYPEPTIDASE/ENDOPEPTIDASE AMPH"/>
    <property type="match status" value="1"/>
</dbReference>
<proteinExistence type="predicted"/>
<dbReference type="InterPro" id="IPR050491">
    <property type="entry name" value="AmpC-like"/>
</dbReference>
<reference evidence="4" key="1">
    <citation type="journal article" date="2016" name="Int. J. Syst. Evol. Microbiol.">
        <title>Pseudoxanthomonas helianthi sp. nov., isolated from roots of Jerusalem artichoke (Helianthus tuberosus).</title>
        <authorList>
            <person name="Kittiwongwattana C."/>
            <person name="Thawai C."/>
        </authorList>
    </citation>
    <scope>NUCLEOTIDE SEQUENCE</scope>
    <source>
        <strain evidence="4">110414</strain>
    </source>
</reference>
<feature type="chain" id="PRO_5037806689" evidence="2">
    <location>
        <begin position="31"/>
        <end position="384"/>
    </location>
</feature>
<feature type="domain" description="Beta-lactamase-related" evidence="3">
    <location>
        <begin position="48"/>
        <end position="350"/>
    </location>
</feature>
<dbReference type="PANTHER" id="PTHR46825:SF9">
    <property type="entry name" value="BETA-LACTAMASE-RELATED DOMAIN-CONTAINING PROTEIN"/>
    <property type="match status" value="1"/>
</dbReference>
<sequence length="384" mass="41420">MSLSASTCLRRLLSGVAILLAVLLPSAASADCGRCKEIAEKFAREEGFNGTVLVAQEGHAIYTGAFGIADAEAKTPMAPRTRFEAGSISKWITAIVTMRLVEQGRLALDEPISTYLPDYRPDTGHKLTLRWLMSHSSGVPNQVDAAVKADPSLKLKSLDNATAVRAYASGDLAFEPGTDWDYSHSNWLIVKAIVERVGGRPYPELVRTLLTEPLQLHDSGVFVGDSADAPGMAKGYQSLLPTATPRHNPVPDFMMSAGGYYTSVGDLQRLMDALFDNRILSPATVATLTEVIRPTQSYALGGRVKTLQVAGKPRKVAWEYGSNGAFRMLAWRVLEDGHSVVLANNSSFDHMRIGDLAAALLDASYDGPSPHDRPDPVPTSIKTP</sequence>
<dbReference type="RefSeq" id="WP_210534823.1">
    <property type="nucleotide sequence ID" value="NZ_JAGKTC010000001.1"/>
</dbReference>
<dbReference type="AlphaFoldDB" id="A0A941AR54"/>
<keyword evidence="5" id="KW-1185">Reference proteome</keyword>
<evidence type="ECO:0000313" key="4">
    <source>
        <dbReference type="EMBL" id="MBP3982949.1"/>
    </source>
</evidence>
<feature type="signal peptide" evidence="2">
    <location>
        <begin position="1"/>
        <end position="30"/>
    </location>
</feature>
<evidence type="ECO:0000313" key="5">
    <source>
        <dbReference type="Proteomes" id="UP000673447"/>
    </source>
</evidence>
<dbReference type="InterPro" id="IPR012338">
    <property type="entry name" value="Beta-lactam/transpept-like"/>
</dbReference>
<dbReference type="Proteomes" id="UP000673447">
    <property type="component" value="Unassembled WGS sequence"/>
</dbReference>
<name>A0A941AR54_9GAMM</name>
<comment type="caution">
    <text evidence="4">The sequence shown here is derived from an EMBL/GenBank/DDBJ whole genome shotgun (WGS) entry which is preliminary data.</text>
</comment>
<accession>A0A941AR54</accession>
<evidence type="ECO:0000256" key="1">
    <source>
        <dbReference type="SAM" id="MobiDB-lite"/>
    </source>
</evidence>
<organism evidence="4 5">
    <name type="scientific">Pseudoxanthomonas helianthi</name>
    <dbReference type="NCBI Taxonomy" id="1453541"/>
    <lineage>
        <taxon>Bacteria</taxon>
        <taxon>Pseudomonadati</taxon>
        <taxon>Pseudomonadota</taxon>
        <taxon>Gammaproteobacteria</taxon>
        <taxon>Lysobacterales</taxon>
        <taxon>Lysobacteraceae</taxon>
        <taxon>Pseudoxanthomonas</taxon>
    </lineage>
</organism>
<dbReference type="Pfam" id="PF00144">
    <property type="entry name" value="Beta-lactamase"/>
    <property type="match status" value="1"/>
</dbReference>